<dbReference type="EMBL" id="JAKNHJ010000013">
    <property type="protein sequence ID" value="MCG4618280.1"/>
    <property type="molecule type" value="Genomic_DNA"/>
</dbReference>
<evidence type="ECO:0000313" key="1">
    <source>
        <dbReference type="EMBL" id="MCG4618280.1"/>
    </source>
</evidence>
<comment type="caution">
    <text evidence="1">The sequence shown here is derived from an EMBL/GenBank/DDBJ whole genome shotgun (WGS) entry which is preliminary data.</text>
</comment>
<accession>A0AAJ1EY77</accession>
<reference evidence="1" key="1">
    <citation type="submission" date="2022-01" db="EMBL/GenBank/DDBJ databases">
        <title>Collection of gut derived symbiotic bacterial strains cultured from healthy donors.</title>
        <authorList>
            <person name="Lin H."/>
            <person name="Kohout C."/>
            <person name="Waligurski E."/>
            <person name="Pamer E.G."/>
        </authorList>
    </citation>
    <scope>NUCLEOTIDE SEQUENCE</scope>
    <source>
        <strain evidence="1">DFI.7.46</strain>
    </source>
</reference>
<organism evidence="1 2">
    <name type="scientific">Varibaculum cambriense</name>
    <dbReference type="NCBI Taxonomy" id="184870"/>
    <lineage>
        <taxon>Bacteria</taxon>
        <taxon>Bacillati</taxon>
        <taxon>Actinomycetota</taxon>
        <taxon>Actinomycetes</taxon>
        <taxon>Actinomycetales</taxon>
        <taxon>Actinomycetaceae</taxon>
        <taxon>Varibaculum</taxon>
    </lineage>
</organism>
<dbReference type="Proteomes" id="UP001200537">
    <property type="component" value="Unassembled WGS sequence"/>
</dbReference>
<dbReference type="RefSeq" id="WP_238128221.1">
    <property type="nucleotide sequence ID" value="NZ_JAKNHJ010000013.1"/>
</dbReference>
<proteinExistence type="predicted"/>
<name>A0AAJ1EY77_9ACTO</name>
<evidence type="ECO:0000313" key="2">
    <source>
        <dbReference type="Proteomes" id="UP001200537"/>
    </source>
</evidence>
<dbReference type="AlphaFoldDB" id="A0AAJ1EY77"/>
<sequence length="148" mass="17233">MNISLLIALLTLLFSFLTFAFTVISRFGELPDIEVERLAENVCTVTIFWKHRGWLTNVAIQLYKKAKPESSAAIIGHQTCLKSPPIQHAIPHDMILVRYTRIFWRLPLYRRRLVVFLPTGQTYPHNYIHKRSKIRKTEGIEWLTGSTI</sequence>
<gene>
    <name evidence="1" type="ORF">L0M99_07210</name>
</gene>
<protein>
    <submittedName>
        <fullName evidence="1">Uncharacterized protein</fullName>
    </submittedName>
</protein>